<protein>
    <recommendedName>
        <fullName evidence="3">Carboxylic ester hydrolase</fullName>
        <ecNumber evidence="3">3.1.1.-</ecNumber>
    </recommendedName>
</protein>
<gene>
    <name evidence="5" type="ORF">DM02DRAFT_720559</name>
</gene>
<dbReference type="PROSITE" id="PS00122">
    <property type="entry name" value="CARBOXYLESTERASE_B_1"/>
    <property type="match status" value="1"/>
</dbReference>
<dbReference type="Pfam" id="PF00135">
    <property type="entry name" value="COesterase"/>
    <property type="match status" value="1"/>
</dbReference>
<dbReference type="EC" id="3.1.1.-" evidence="3"/>
<dbReference type="STRING" id="97972.A0A2V1DCS4"/>
<evidence type="ECO:0000313" key="6">
    <source>
        <dbReference type="Proteomes" id="UP000244855"/>
    </source>
</evidence>
<evidence type="ECO:0000256" key="2">
    <source>
        <dbReference type="ARBA" id="ARBA00022801"/>
    </source>
</evidence>
<dbReference type="Gene3D" id="3.40.50.1820">
    <property type="entry name" value="alpha/beta hydrolase"/>
    <property type="match status" value="1"/>
</dbReference>
<organism evidence="5 6">
    <name type="scientific">Periconia macrospinosa</name>
    <dbReference type="NCBI Taxonomy" id="97972"/>
    <lineage>
        <taxon>Eukaryota</taxon>
        <taxon>Fungi</taxon>
        <taxon>Dikarya</taxon>
        <taxon>Ascomycota</taxon>
        <taxon>Pezizomycotina</taxon>
        <taxon>Dothideomycetes</taxon>
        <taxon>Pleosporomycetidae</taxon>
        <taxon>Pleosporales</taxon>
        <taxon>Massarineae</taxon>
        <taxon>Periconiaceae</taxon>
        <taxon>Periconia</taxon>
    </lineage>
</organism>
<feature type="signal peptide" evidence="3">
    <location>
        <begin position="1"/>
        <end position="19"/>
    </location>
</feature>
<reference evidence="5 6" key="1">
    <citation type="journal article" date="2018" name="Sci. Rep.">
        <title>Comparative genomics provides insights into the lifestyle and reveals functional heterogeneity of dark septate endophytic fungi.</title>
        <authorList>
            <person name="Knapp D.G."/>
            <person name="Nemeth J.B."/>
            <person name="Barry K."/>
            <person name="Hainaut M."/>
            <person name="Henrissat B."/>
            <person name="Johnson J."/>
            <person name="Kuo A."/>
            <person name="Lim J.H.P."/>
            <person name="Lipzen A."/>
            <person name="Nolan M."/>
            <person name="Ohm R.A."/>
            <person name="Tamas L."/>
            <person name="Grigoriev I.V."/>
            <person name="Spatafora J.W."/>
            <person name="Nagy L.G."/>
            <person name="Kovacs G.M."/>
        </authorList>
    </citation>
    <scope>NUCLEOTIDE SEQUENCE [LARGE SCALE GENOMIC DNA]</scope>
    <source>
        <strain evidence="5 6">DSE2036</strain>
    </source>
</reference>
<dbReference type="GO" id="GO:0016787">
    <property type="term" value="F:hydrolase activity"/>
    <property type="evidence" value="ECO:0007669"/>
    <property type="project" value="UniProtKB-KW"/>
</dbReference>
<sequence length="628" mass="68835">MVVITLVSAFVPALLFIRAFTFESRGNQFPACWSNNSLQVDLGYEIYEGVSNSSTGINTFKGIRFAAPPLGSLRWQPPQPPLINRTAVQSAASYAQCPQSFNAVPGQKYLAGNEDCLFLNVYAPRDAVDLPVLVWIHGGGYGFFNGQQEFTEIINTNKNEFIGVGIQYRLGAFGFLSSDEVYRFGTVNAGLLDQNYALQWVQKYISAFGGDPSRVTISGLSAGAGSVMLHDISYGGTLGTSLFTNSITASPYLPTQWNYNDFVPTQAYYAFAIAAGCPPTFAYGNKSQTIFQCLQNQDSEILKQASHNVSTSGGTYGSWTFLPVTDGTFLQETPSQALLKRKINGLRHLTADVAEEGPAYTPQSIKTEEELVDWIGHTFPLLTQEDIQKILRYYPYTSTANTTLEYPTSGDDEEGGAAITTSQIASGHTQRANAILGETTFYCPGYWLASAYSSSSPFLSYSSPTPPTKDYHAWKYQYSVPTAIHGYDLEAYFGPARRNQGPDLTRALQTSWGNFVKFGDPSIPSDIAFGSSINSNATHPLENWPEYSSLNPLMANFNQSGGTPFKFLAVETVTQGGLTVVGEKEKWVENFGEPGLRNEIRLVDAWDWEGGRGGRCEFWRGISGNVPE</sequence>
<dbReference type="AlphaFoldDB" id="A0A2V1DCS4"/>
<dbReference type="Proteomes" id="UP000244855">
    <property type="component" value="Unassembled WGS sequence"/>
</dbReference>
<keyword evidence="2 3" id="KW-0378">Hydrolase</keyword>
<dbReference type="InterPro" id="IPR002018">
    <property type="entry name" value="CarbesteraseB"/>
</dbReference>
<comment type="similarity">
    <text evidence="1 3">Belongs to the type-B carboxylesterase/lipase family.</text>
</comment>
<evidence type="ECO:0000256" key="3">
    <source>
        <dbReference type="RuleBase" id="RU361235"/>
    </source>
</evidence>
<feature type="domain" description="Carboxylesterase type B" evidence="4">
    <location>
        <begin position="52"/>
        <end position="556"/>
    </location>
</feature>
<dbReference type="PANTHER" id="PTHR11559">
    <property type="entry name" value="CARBOXYLESTERASE"/>
    <property type="match status" value="1"/>
</dbReference>
<dbReference type="InterPro" id="IPR050309">
    <property type="entry name" value="Type-B_Carboxylest/Lipase"/>
</dbReference>
<dbReference type="EMBL" id="KZ805479">
    <property type="protein sequence ID" value="PVH95947.1"/>
    <property type="molecule type" value="Genomic_DNA"/>
</dbReference>
<accession>A0A2V1DCS4</accession>
<evidence type="ECO:0000256" key="1">
    <source>
        <dbReference type="ARBA" id="ARBA00005964"/>
    </source>
</evidence>
<dbReference type="InterPro" id="IPR019819">
    <property type="entry name" value="Carboxylesterase_B_CS"/>
</dbReference>
<dbReference type="OrthoDB" id="408631at2759"/>
<name>A0A2V1DCS4_9PLEO</name>
<keyword evidence="3" id="KW-0732">Signal</keyword>
<dbReference type="PROSITE" id="PS00941">
    <property type="entry name" value="CARBOXYLESTERASE_B_2"/>
    <property type="match status" value="1"/>
</dbReference>
<keyword evidence="6" id="KW-1185">Reference proteome</keyword>
<evidence type="ECO:0000259" key="4">
    <source>
        <dbReference type="Pfam" id="PF00135"/>
    </source>
</evidence>
<evidence type="ECO:0000313" key="5">
    <source>
        <dbReference type="EMBL" id="PVH95947.1"/>
    </source>
</evidence>
<dbReference type="SUPFAM" id="SSF53474">
    <property type="entry name" value="alpha/beta-Hydrolases"/>
    <property type="match status" value="1"/>
</dbReference>
<dbReference type="InterPro" id="IPR019826">
    <property type="entry name" value="Carboxylesterase_B_AS"/>
</dbReference>
<dbReference type="InterPro" id="IPR029058">
    <property type="entry name" value="AB_hydrolase_fold"/>
</dbReference>
<feature type="chain" id="PRO_5015801683" description="Carboxylic ester hydrolase" evidence="3">
    <location>
        <begin position="20"/>
        <end position="628"/>
    </location>
</feature>
<proteinExistence type="inferred from homology"/>